<dbReference type="InterPro" id="IPR036590">
    <property type="entry name" value="SRAP-like"/>
</dbReference>
<organism evidence="9 10">
    <name type="scientific">Clostridium amylolyticum</name>
    <dbReference type="NCBI Taxonomy" id="1121298"/>
    <lineage>
        <taxon>Bacteria</taxon>
        <taxon>Bacillati</taxon>
        <taxon>Bacillota</taxon>
        <taxon>Clostridia</taxon>
        <taxon>Eubacteriales</taxon>
        <taxon>Clostridiaceae</taxon>
        <taxon>Clostridium</taxon>
    </lineage>
</organism>
<comment type="similarity">
    <text evidence="1 8">Belongs to the SOS response-associated peptidase family.</text>
</comment>
<dbReference type="STRING" id="1121298.SAMN05444401_2875"/>
<dbReference type="PANTHER" id="PTHR13604:SF0">
    <property type="entry name" value="ABASIC SITE PROCESSING PROTEIN HMCES"/>
    <property type="match status" value="1"/>
</dbReference>
<dbReference type="GO" id="GO:0106300">
    <property type="term" value="P:protein-DNA covalent cross-linking repair"/>
    <property type="evidence" value="ECO:0007669"/>
    <property type="project" value="InterPro"/>
</dbReference>
<dbReference type="EMBL" id="FQZO01000004">
    <property type="protein sequence ID" value="SHJ35242.1"/>
    <property type="molecule type" value="Genomic_DNA"/>
</dbReference>
<evidence type="ECO:0000256" key="6">
    <source>
        <dbReference type="ARBA" id="ARBA00023125"/>
    </source>
</evidence>
<dbReference type="Proteomes" id="UP000184080">
    <property type="component" value="Unassembled WGS sequence"/>
</dbReference>
<evidence type="ECO:0000313" key="10">
    <source>
        <dbReference type="Proteomes" id="UP000184080"/>
    </source>
</evidence>
<gene>
    <name evidence="9" type="ORF">SAMN05444401_2875</name>
</gene>
<dbReference type="Gene3D" id="3.90.1680.10">
    <property type="entry name" value="SOS response associated peptidase-like"/>
    <property type="match status" value="1"/>
</dbReference>
<dbReference type="AlphaFoldDB" id="A0A1M6IL56"/>
<protein>
    <recommendedName>
        <fullName evidence="8">Abasic site processing protein</fullName>
        <ecNumber evidence="8">3.4.-.-</ecNumber>
    </recommendedName>
</protein>
<dbReference type="GO" id="GO:0006508">
    <property type="term" value="P:proteolysis"/>
    <property type="evidence" value="ECO:0007669"/>
    <property type="project" value="UniProtKB-KW"/>
</dbReference>
<keyword evidence="3" id="KW-0227">DNA damage</keyword>
<accession>A0A1M6IL56</accession>
<evidence type="ECO:0000256" key="1">
    <source>
        <dbReference type="ARBA" id="ARBA00008136"/>
    </source>
</evidence>
<evidence type="ECO:0000256" key="2">
    <source>
        <dbReference type="ARBA" id="ARBA00022670"/>
    </source>
</evidence>
<dbReference type="GO" id="GO:0003697">
    <property type="term" value="F:single-stranded DNA binding"/>
    <property type="evidence" value="ECO:0007669"/>
    <property type="project" value="InterPro"/>
</dbReference>
<dbReference type="GO" id="GO:0016829">
    <property type="term" value="F:lyase activity"/>
    <property type="evidence" value="ECO:0007669"/>
    <property type="project" value="UniProtKB-KW"/>
</dbReference>
<dbReference type="Pfam" id="PF02586">
    <property type="entry name" value="SRAP"/>
    <property type="match status" value="1"/>
</dbReference>
<dbReference type="PANTHER" id="PTHR13604">
    <property type="entry name" value="DC12-RELATED"/>
    <property type="match status" value="1"/>
</dbReference>
<dbReference type="GO" id="GO:0008233">
    <property type="term" value="F:peptidase activity"/>
    <property type="evidence" value="ECO:0007669"/>
    <property type="project" value="UniProtKB-KW"/>
</dbReference>
<evidence type="ECO:0000256" key="7">
    <source>
        <dbReference type="ARBA" id="ARBA00023239"/>
    </source>
</evidence>
<keyword evidence="2 8" id="KW-0645">Protease</keyword>
<keyword evidence="5" id="KW-0190">Covalent protein-DNA linkage</keyword>
<reference evidence="9 10" key="1">
    <citation type="submission" date="2016-11" db="EMBL/GenBank/DDBJ databases">
        <authorList>
            <person name="Jaros S."/>
            <person name="Januszkiewicz K."/>
            <person name="Wedrychowicz H."/>
        </authorList>
    </citation>
    <scope>NUCLEOTIDE SEQUENCE [LARGE SCALE GENOMIC DNA]</scope>
    <source>
        <strain evidence="9 10">DSM 21864</strain>
    </source>
</reference>
<keyword evidence="4 8" id="KW-0378">Hydrolase</keyword>
<dbReference type="OrthoDB" id="9782620at2"/>
<evidence type="ECO:0000256" key="8">
    <source>
        <dbReference type="RuleBase" id="RU364100"/>
    </source>
</evidence>
<evidence type="ECO:0000256" key="3">
    <source>
        <dbReference type="ARBA" id="ARBA00022763"/>
    </source>
</evidence>
<sequence length="223" mass="26445">MCGRFQLDFTLEDLERYYKLMDELKERENGTKDTRISNFLEEVNKSKISQEDILSIQGVRYPDNSSLIVTNESLKLIKWGFPFNKKLIINARGESIFEKRMFSKSVLSRRCLIPANMFFEWKDKNKYEIKLKEEKLFSMAGIYNVFHNEDGSLQERYLIITTEANDEMKLIHHRMPVIIPSYLEKDYLNPHSSPKEIMDMIKPYKKGDLLINSLSNHEQLKLF</sequence>
<keyword evidence="6" id="KW-0238">DNA-binding</keyword>
<keyword evidence="7" id="KW-0456">Lyase</keyword>
<dbReference type="RefSeq" id="WP_073008003.1">
    <property type="nucleotide sequence ID" value="NZ_FQZO01000004.1"/>
</dbReference>
<dbReference type="InterPro" id="IPR003738">
    <property type="entry name" value="SRAP"/>
</dbReference>
<dbReference type="EC" id="3.4.-.-" evidence="8"/>
<dbReference type="SUPFAM" id="SSF143081">
    <property type="entry name" value="BB1717-like"/>
    <property type="match status" value="1"/>
</dbReference>
<keyword evidence="10" id="KW-1185">Reference proteome</keyword>
<proteinExistence type="inferred from homology"/>
<name>A0A1M6IL56_9CLOT</name>
<evidence type="ECO:0000313" key="9">
    <source>
        <dbReference type="EMBL" id="SHJ35242.1"/>
    </source>
</evidence>
<evidence type="ECO:0000256" key="5">
    <source>
        <dbReference type="ARBA" id="ARBA00023124"/>
    </source>
</evidence>
<evidence type="ECO:0000256" key="4">
    <source>
        <dbReference type="ARBA" id="ARBA00022801"/>
    </source>
</evidence>